<sequence>MFSAIQNHLLQIVHRLDQEKETRDNQIENIDENLGQIRRSLWGVESSSGSDRVHNDQAVDRVHIEQVDVADARVGFVTGDDLLAGGVHRGRSLGFPNPHAKFSSHAKAAATVGDGACASHGAREAHEAFADHEAHEAHETHDNLAAHADHGARKAHGNKNKFHTSRKELNAQAACRKILKAVGNINDVGHEANLVANNEFPAGVEINVDSVINVEDNVDGDASRRHKNSSNQSKKPPSDLPDAISSLIISSLKEYKRLHFVADRSVEFLRKL</sequence>
<comment type="caution">
    <text evidence="2">The sequence shown here is derived from an EMBL/GenBank/DDBJ whole genome shotgun (WGS) entry which is preliminary data.</text>
</comment>
<dbReference type="EMBL" id="BSEH01000803">
    <property type="protein sequence ID" value="GLJ59284.1"/>
    <property type="molecule type" value="Genomic_DNA"/>
</dbReference>
<evidence type="ECO:0000313" key="3">
    <source>
        <dbReference type="Proteomes" id="UP001234787"/>
    </source>
</evidence>
<organism evidence="2 3">
    <name type="scientific">Cryptomeria japonica</name>
    <name type="common">Japanese cedar</name>
    <name type="synonym">Cupressus japonica</name>
    <dbReference type="NCBI Taxonomy" id="3369"/>
    <lineage>
        <taxon>Eukaryota</taxon>
        <taxon>Viridiplantae</taxon>
        <taxon>Streptophyta</taxon>
        <taxon>Embryophyta</taxon>
        <taxon>Tracheophyta</taxon>
        <taxon>Spermatophyta</taxon>
        <taxon>Pinopsida</taxon>
        <taxon>Pinidae</taxon>
        <taxon>Conifers II</taxon>
        <taxon>Cupressales</taxon>
        <taxon>Cupressaceae</taxon>
        <taxon>Cryptomeria</taxon>
    </lineage>
</organism>
<feature type="region of interest" description="Disordered" evidence="1">
    <location>
        <begin position="220"/>
        <end position="240"/>
    </location>
</feature>
<evidence type="ECO:0000256" key="1">
    <source>
        <dbReference type="SAM" id="MobiDB-lite"/>
    </source>
</evidence>
<reference evidence="2" key="1">
    <citation type="submission" date="2022-12" db="EMBL/GenBank/DDBJ databases">
        <title>Chromosome-Level Genome Assembly of Japanese Cedar (Cryptomeriajaponica D. Don).</title>
        <authorList>
            <person name="Fujino T."/>
            <person name="Yamaguchi K."/>
            <person name="Yokoyama T."/>
            <person name="Hamanaka T."/>
            <person name="Harazono Y."/>
            <person name="Kamada H."/>
            <person name="Kobayashi W."/>
            <person name="Ujino-Ihara T."/>
            <person name="Uchiyama K."/>
            <person name="Matsumoto A."/>
            <person name="Izuno A."/>
            <person name="Tsumura Y."/>
            <person name="Toyoda A."/>
            <person name="Shigenobu S."/>
            <person name="Moriguchi Y."/>
            <person name="Ueno S."/>
            <person name="Kasahara M."/>
        </authorList>
    </citation>
    <scope>NUCLEOTIDE SEQUENCE</scope>
</reference>
<dbReference type="AlphaFoldDB" id="A0AAD3NSV8"/>
<dbReference type="Proteomes" id="UP001234787">
    <property type="component" value="Unassembled WGS sequence"/>
</dbReference>
<name>A0AAD3NSV8_CRYJA</name>
<keyword evidence="3" id="KW-1185">Reference proteome</keyword>
<evidence type="ECO:0000313" key="2">
    <source>
        <dbReference type="EMBL" id="GLJ59284.1"/>
    </source>
</evidence>
<proteinExistence type="predicted"/>
<gene>
    <name evidence="2" type="ORF">SUGI_1501280</name>
</gene>
<accession>A0AAD3NSV8</accession>
<protein>
    <submittedName>
        <fullName evidence="2">Uncharacterized protein</fullName>
    </submittedName>
</protein>